<keyword evidence="3" id="KW-1185">Reference proteome</keyword>
<dbReference type="Gene3D" id="3.40.960.10">
    <property type="entry name" value="VSR Endonuclease"/>
    <property type="match status" value="1"/>
</dbReference>
<dbReference type="InterPro" id="IPR007569">
    <property type="entry name" value="DUF559"/>
</dbReference>
<dbReference type="CDD" id="cd01038">
    <property type="entry name" value="Endonuclease_DUF559"/>
    <property type="match status" value="1"/>
</dbReference>
<dbReference type="SUPFAM" id="SSF52980">
    <property type="entry name" value="Restriction endonuclease-like"/>
    <property type="match status" value="1"/>
</dbReference>
<evidence type="ECO:0000313" key="2">
    <source>
        <dbReference type="EMBL" id="GGG21891.1"/>
    </source>
</evidence>
<dbReference type="PANTHER" id="PTHR38590">
    <property type="entry name" value="BLL0828 PROTEIN"/>
    <property type="match status" value="1"/>
</dbReference>
<comment type="caution">
    <text evidence="2">The sequence shown here is derived from an EMBL/GenBank/DDBJ whole genome shotgun (WGS) entry which is preliminary data.</text>
</comment>
<reference evidence="3" key="1">
    <citation type="journal article" date="2019" name="Int. J. Syst. Evol. Microbiol.">
        <title>The Global Catalogue of Microorganisms (GCM) 10K type strain sequencing project: providing services to taxonomists for standard genome sequencing and annotation.</title>
        <authorList>
            <consortium name="The Broad Institute Genomics Platform"/>
            <consortium name="The Broad Institute Genome Sequencing Center for Infectious Disease"/>
            <person name="Wu L."/>
            <person name="Ma J."/>
        </authorList>
    </citation>
    <scope>NUCLEOTIDE SEQUENCE [LARGE SCALE GENOMIC DNA]</scope>
    <source>
        <strain evidence="3">CGMCC 1.12749</strain>
    </source>
</reference>
<accession>A0ABQ1W9G3</accession>
<protein>
    <recommendedName>
        <fullName evidence="1">DUF559 domain-containing protein</fullName>
    </recommendedName>
</protein>
<proteinExistence type="predicted"/>
<dbReference type="Proteomes" id="UP000634043">
    <property type="component" value="Unassembled WGS sequence"/>
</dbReference>
<feature type="domain" description="DUF559" evidence="1">
    <location>
        <begin position="12"/>
        <end position="115"/>
    </location>
</feature>
<evidence type="ECO:0000313" key="3">
    <source>
        <dbReference type="Proteomes" id="UP000634043"/>
    </source>
</evidence>
<dbReference type="InterPro" id="IPR047216">
    <property type="entry name" value="Endonuclease_DUF559_bact"/>
</dbReference>
<sequence length="121" mass="14240">MKRKIIPYKPHLKALAKQLRDNSTLSEVLLWDELKGRKFLGLDFDRQKPLDKFIVDFYCKDLMLAIEIDGSSHDYTYETDKSRQGTLEKLGVSFLRFEDMQVKQNISNVLREIEACVLENR</sequence>
<dbReference type="InterPro" id="IPR011335">
    <property type="entry name" value="Restrct_endonuc-II-like"/>
</dbReference>
<gene>
    <name evidence="2" type="ORF">GCM10011323_27330</name>
</gene>
<dbReference type="EMBL" id="BMFP01000005">
    <property type="protein sequence ID" value="GGG21891.1"/>
    <property type="molecule type" value="Genomic_DNA"/>
</dbReference>
<name>A0ABQ1W9G3_9BACT</name>
<dbReference type="Pfam" id="PF04480">
    <property type="entry name" value="DUF559"/>
    <property type="match status" value="1"/>
</dbReference>
<evidence type="ECO:0000259" key="1">
    <source>
        <dbReference type="Pfam" id="PF04480"/>
    </source>
</evidence>
<organism evidence="2 3">
    <name type="scientific">Pontibacter amylolyticus</name>
    <dbReference type="NCBI Taxonomy" id="1424080"/>
    <lineage>
        <taxon>Bacteria</taxon>
        <taxon>Pseudomonadati</taxon>
        <taxon>Bacteroidota</taxon>
        <taxon>Cytophagia</taxon>
        <taxon>Cytophagales</taxon>
        <taxon>Hymenobacteraceae</taxon>
        <taxon>Pontibacter</taxon>
    </lineage>
</organism>
<dbReference type="RefSeq" id="WP_188502079.1">
    <property type="nucleotide sequence ID" value="NZ_BMFP01000005.1"/>
</dbReference>
<dbReference type="PANTHER" id="PTHR38590:SF1">
    <property type="entry name" value="BLL0828 PROTEIN"/>
    <property type="match status" value="1"/>
</dbReference>